<dbReference type="Gene3D" id="3.30.1360.200">
    <property type="match status" value="1"/>
</dbReference>
<evidence type="ECO:0000313" key="2">
    <source>
        <dbReference type="EMBL" id="EJX08719.1"/>
    </source>
</evidence>
<evidence type="ECO:0000256" key="1">
    <source>
        <dbReference type="SAM" id="Phobius"/>
    </source>
</evidence>
<comment type="caution">
    <text evidence="2">The sequence shown here is derived from an EMBL/GenBank/DDBJ whole genome shotgun (WGS) entry which is preliminary data.</text>
</comment>
<gene>
    <name evidence="2" type="ORF">EVA_03155</name>
</gene>
<dbReference type="AlphaFoldDB" id="J9GMG4"/>
<proteinExistence type="predicted"/>
<feature type="transmembrane region" description="Helical" evidence="1">
    <location>
        <begin position="65"/>
        <end position="84"/>
    </location>
</feature>
<reference evidence="2" key="1">
    <citation type="journal article" date="2012" name="PLoS ONE">
        <title>Gene sets for utilization of primary and secondary nutrition supplies in the distal gut of endangered iberian lynx.</title>
        <authorList>
            <person name="Alcaide M."/>
            <person name="Messina E."/>
            <person name="Richter M."/>
            <person name="Bargiela R."/>
            <person name="Peplies J."/>
            <person name="Huws S.A."/>
            <person name="Newbold C.J."/>
            <person name="Golyshin P.N."/>
            <person name="Simon M.A."/>
            <person name="Lopez G."/>
            <person name="Yakimov M.M."/>
            <person name="Ferrer M."/>
        </authorList>
    </citation>
    <scope>NUCLEOTIDE SEQUENCE</scope>
</reference>
<sequence length="341" mass="39349">MLQRDKENRELRKRNRERMADTRNRLLHVGKETDGPKMSVEQLEDIRRKTLEKEALDKASARRVLRYYAIGAVILLLLGGLLIGCNRRPATYHRENGWYQVVNTNADGLAREPIVTAKDFETLRLDTDALGKLIIFGQVHPYYVNHWAVETEKAIGRQIAFVFNDSVVSDPFVNTSIENGHFSITSPCDQLLTTIHETLNRETSRSYQDSLFQLITSQLRQEANDYQTTLTDTTFLKTKGMMSHAAIDVLNGSGFNRHAYYNQVIYLEALDRARRRLSIQNGQVVFPCHTGKELNMAEDLFLFIQSFFEDWNRWLKTDKYLLIKDEKGLYTVVPVKNPTPS</sequence>
<organism evidence="2">
    <name type="scientific">gut metagenome</name>
    <dbReference type="NCBI Taxonomy" id="749906"/>
    <lineage>
        <taxon>unclassified sequences</taxon>
        <taxon>metagenomes</taxon>
        <taxon>organismal metagenomes</taxon>
    </lineage>
</organism>
<keyword evidence="1" id="KW-0812">Transmembrane</keyword>
<keyword evidence="1" id="KW-0472">Membrane</keyword>
<keyword evidence="1" id="KW-1133">Transmembrane helix</keyword>
<name>J9GMG4_9ZZZZ</name>
<dbReference type="EMBL" id="AMCI01000552">
    <property type="protein sequence ID" value="EJX08719.1"/>
    <property type="molecule type" value="Genomic_DNA"/>
</dbReference>
<protein>
    <submittedName>
        <fullName evidence="2">Uncharacterized protein</fullName>
    </submittedName>
</protein>
<accession>J9GMG4</accession>